<dbReference type="Pfam" id="PF00903">
    <property type="entry name" value="Glyoxalase"/>
    <property type="match status" value="1"/>
</dbReference>
<dbReference type="Proteomes" id="UP001232245">
    <property type="component" value="Unassembled WGS sequence"/>
</dbReference>
<keyword evidence="2" id="KW-0456">Lyase</keyword>
<sequence length="131" mass="15479">MSNGNIQGIAYNVIPVQDIMKSANWFKEHFHFNIRHQTENSVSLFKENRPILHLLHSSDESRAFFTIDNKKKWVITFFTDDIKKLHEKLSSKNVQVSKISYEGENGNFFTFEDIDGNIFDVWEHHDCELIF</sequence>
<dbReference type="RefSeq" id="WP_174881270.1">
    <property type="nucleotide sequence ID" value="NZ_CADEPK010000341.1"/>
</dbReference>
<dbReference type="SUPFAM" id="SSF54593">
    <property type="entry name" value="Glyoxalase/Bleomycin resistance protein/Dihydroxybiphenyl dioxygenase"/>
    <property type="match status" value="1"/>
</dbReference>
<accession>A0ABT9Z544</accession>
<dbReference type="InterPro" id="IPR037523">
    <property type="entry name" value="VOC_core"/>
</dbReference>
<dbReference type="PROSITE" id="PS51819">
    <property type="entry name" value="VOC"/>
    <property type="match status" value="1"/>
</dbReference>
<dbReference type="Gene3D" id="3.10.180.10">
    <property type="entry name" value="2,3-Dihydroxybiphenyl 1,2-Dioxygenase, domain 1"/>
    <property type="match status" value="1"/>
</dbReference>
<dbReference type="InterPro" id="IPR004360">
    <property type="entry name" value="Glyas_Fos-R_dOase_dom"/>
</dbReference>
<evidence type="ECO:0000313" key="3">
    <source>
        <dbReference type="Proteomes" id="UP001232245"/>
    </source>
</evidence>
<dbReference type="EMBL" id="JAUSTZ010000009">
    <property type="protein sequence ID" value="MDQ0227380.1"/>
    <property type="molecule type" value="Genomic_DNA"/>
</dbReference>
<feature type="domain" description="VOC" evidence="1">
    <location>
        <begin position="8"/>
        <end position="124"/>
    </location>
</feature>
<dbReference type="InterPro" id="IPR029068">
    <property type="entry name" value="Glyas_Bleomycin-R_OHBP_Dase"/>
</dbReference>
<organism evidence="2 3">
    <name type="scientific">Metabacillus niabensis</name>
    <dbReference type="NCBI Taxonomy" id="324854"/>
    <lineage>
        <taxon>Bacteria</taxon>
        <taxon>Bacillati</taxon>
        <taxon>Bacillota</taxon>
        <taxon>Bacilli</taxon>
        <taxon>Bacillales</taxon>
        <taxon>Bacillaceae</taxon>
        <taxon>Metabacillus</taxon>
    </lineage>
</organism>
<dbReference type="PANTHER" id="PTHR33993">
    <property type="entry name" value="GLYOXALASE-RELATED"/>
    <property type="match status" value="1"/>
</dbReference>
<dbReference type="InterPro" id="IPR052164">
    <property type="entry name" value="Anthracycline_SecMetBiosynth"/>
</dbReference>
<evidence type="ECO:0000259" key="1">
    <source>
        <dbReference type="PROSITE" id="PS51819"/>
    </source>
</evidence>
<protein>
    <submittedName>
        <fullName evidence="2">Enzyme related to lactoylglutathione lyase</fullName>
    </submittedName>
</protein>
<dbReference type="GO" id="GO:0016829">
    <property type="term" value="F:lyase activity"/>
    <property type="evidence" value="ECO:0007669"/>
    <property type="project" value="UniProtKB-KW"/>
</dbReference>
<comment type="caution">
    <text evidence="2">The sequence shown here is derived from an EMBL/GenBank/DDBJ whole genome shotgun (WGS) entry which is preliminary data.</text>
</comment>
<keyword evidence="3" id="KW-1185">Reference proteome</keyword>
<evidence type="ECO:0000313" key="2">
    <source>
        <dbReference type="EMBL" id="MDQ0227380.1"/>
    </source>
</evidence>
<reference evidence="2 3" key="1">
    <citation type="submission" date="2023-07" db="EMBL/GenBank/DDBJ databases">
        <title>Genomic Encyclopedia of Type Strains, Phase IV (KMG-IV): sequencing the most valuable type-strain genomes for metagenomic binning, comparative biology and taxonomic classification.</title>
        <authorList>
            <person name="Goeker M."/>
        </authorList>
    </citation>
    <scope>NUCLEOTIDE SEQUENCE [LARGE SCALE GENOMIC DNA]</scope>
    <source>
        <strain evidence="2 3">DSM 17723</strain>
    </source>
</reference>
<gene>
    <name evidence="2" type="ORF">J2S02_003725</name>
</gene>
<name>A0ABT9Z544_9BACI</name>
<proteinExistence type="predicted"/>